<dbReference type="Proteomes" id="UP000199058">
    <property type="component" value="Unassembled WGS sequence"/>
</dbReference>
<protein>
    <submittedName>
        <fullName evidence="2">GAF domain-containing protein</fullName>
    </submittedName>
</protein>
<evidence type="ECO:0000259" key="1">
    <source>
        <dbReference type="Pfam" id="PF01590"/>
    </source>
</evidence>
<reference evidence="2 3" key="1">
    <citation type="submission" date="2016-10" db="EMBL/GenBank/DDBJ databases">
        <authorList>
            <person name="de Groot N.N."/>
        </authorList>
    </citation>
    <scope>NUCLEOTIDE SEQUENCE [LARGE SCALE GENOMIC DNA]</scope>
    <source>
        <strain evidence="2 3">DSM 18438</strain>
    </source>
</reference>
<organism evidence="2 3">
    <name type="scientific">Marinospirillum celere</name>
    <dbReference type="NCBI Taxonomy" id="1122252"/>
    <lineage>
        <taxon>Bacteria</taxon>
        <taxon>Pseudomonadati</taxon>
        <taxon>Pseudomonadota</taxon>
        <taxon>Gammaproteobacteria</taxon>
        <taxon>Oceanospirillales</taxon>
        <taxon>Oceanospirillaceae</taxon>
        <taxon>Marinospirillum</taxon>
    </lineage>
</organism>
<evidence type="ECO:0000313" key="2">
    <source>
        <dbReference type="EMBL" id="SFC00836.1"/>
    </source>
</evidence>
<keyword evidence="3" id="KW-1185">Reference proteome</keyword>
<gene>
    <name evidence="2" type="ORF">SAMN05660443_1117</name>
</gene>
<accession>A0A1I1FP97</accession>
<dbReference type="AlphaFoldDB" id="A0A1I1FP97"/>
<dbReference type="EMBL" id="FOLH01000002">
    <property type="protein sequence ID" value="SFC00836.1"/>
    <property type="molecule type" value="Genomic_DNA"/>
</dbReference>
<dbReference type="Gene3D" id="3.30.450.40">
    <property type="match status" value="1"/>
</dbReference>
<dbReference type="Pfam" id="PF01590">
    <property type="entry name" value="GAF"/>
    <property type="match status" value="1"/>
</dbReference>
<feature type="domain" description="GAF" evidence="1">
    <location>
        <begin position="24"/>
        <end position="146"/>
    </location>
</feature>
<dbReference type="InterPro" id="IPR029016">
    <property type="entry name" value="GAF-like_dom_sf"/>
</dbReference>
<evidence type="ECO:0000313" key="3">
    <source>
        <dbReference type="Proteomes" id="UP000199058"/>
    </source>
</evidence>
<dbReference type="SUPFAM" id="SSF55781">
    <property type="entry name" value="GAF domain-like"/>
    <property type="match status" value="1"/>
</dbReference>
<dbReference type="RefSeq" id="WP_091960429.1">
    <property type="nucleotide sequence ID" value="NZ_FOLH01000002.1"/>
</dbReference>
<dbReference type="OrthoDB" id="6118231at2"/>
<sequence length="153" mass="17456">MTTRGKKHLDEMMPQLGQICSQGFRRVAHYCRKQFQVPVAAIGMREGRHVRLYFSQDGQQRLLVDDALCGLPLVIPGEQIFIRDLELVPEEMQPHLALALGVRSYVGVPIFLRQQLVGSLNLADHQPRDFSSKEIARLKELAKWTGNLMELHL</sequence>
<dbReference type="STRING" id="1122252.SAMN05660443_1117"/>
<name>A0A1I1FP97_9GAMM</name>
<dbReference type="InterPro" id="IPR003018">
    <property type="entry name" value="GAF"/>
</dbReference>
<proteinExistence type="predicted"/>